<feature type="compositionally biased region" description="Acidic residues" evidence="1">
    <location>
        <begin position="84"/>
        <end position="101"/>
    </location>
</feature>
<evidence type="ECO:0000313" key="4">
    <source>
        <dbReference type="Proteomes" id="UP000241890"/>
    </source>
</evidence>
<feature type="compositionally biased region" description="Basic residues" evidence="1">
    <location>
        <begin position="108"/>
        <end position="125"/>
    </location>
</feature>
<feature type="domain" description="OmpA-like" evidence="2">
    <location>
        <begin position="1"/>
        <end position="25"/>
    </location>
</feature>
<dbReference type="AlphaFoldDB" id="A0A2R5G337"/>
<gene>
    <name evidence="3" type="ORF">FCC1311_016642</name>
</gene>
<organism evidence="3 4">
    <name type="scientific">Hondaea fermentalgiana</name>
    <dbReference type="NCBI Taxonomy" id="2315210"/>
    <lineage>
        <taxon>Eukaryota</taxon>
        <taxon>Sar</taxon>
        <taxon>Stramenopiles</taxon>
        <taxon>Bigyra</taxon>
        <taxon>Labyrinthulomycetes</taxon>
        <taxon>Thraustochytrida</taxon>
        <taxon>Thraustochytriidae</taxon>
        <taxon>Hondaea</taxon>
    </lineage>
</organism>
<accession>A0A2R5G337</accession>
<protein>
    <recommendedName>
        <fullName evidence="2">OmpA-like domain-containing protein</fullName>
    </recommendedName>
</protein>
<dbReference type="EMBL" id="BEYU01000012">
    <property type="protein sequence ID" value="GBG25446.1"/>
    <property type="molecule type" value="Genomic_DNA"/>
</dbReference>
<dbReference type="InterPro" id="IPR006665">
    <property type="entry name" value="OmpA-like"/>
</dbReference>
<reference evidence="3 4" key="1">
    <citation type="submission" date="2017-12" db="EMBL/GenBank/DDBJ databases">
        <title>Sequencing, de novo assembly and annotation of complete genome of a new Thraustochytrid species, strain FCC1311.</title>
        <authorList>
            <person name="Sedici K."/>
            <person name="Godart F."/>
            <person name="Aiese Cigliano R."/>
            <person name="Sanseverino W."/>
            <person name="Barakat M."/>
            <person name="Ortet P."/>
            <person name="Marechal E."/>
            <person name="Cagnac O."/>
            <person name="Amato A."/>
        </authorList>
    </citation>
    <scope>NUCLEOTIDE SEQUENCE [LARGE SCALE GENOMIC DNA]</scope>
</reference>
<feature type="compositionally biased region" description="Acidic residues" evidence="1">
    <location>
        <begin position="60"/>
        <end position="72"/>
    </location>
</feature>
<comment type="caution">
    <text evidence="3">The sequence shown here is derived from an EMBL/GenBank/DDBJ whole genome shotgun (WGS) entry which is preliminary data.</text>
</comment>
<evidence type="ECO:0000259" key="2">
    <source>
        <dbReference type="PROSITE" id="PS51123"/>
    </source>
</evidence>
<feature type="region of interest" description="Disordered" evidence="1">
    <location>
        <begin position="1"/>
        <end position="25"/>
    </location>
</feature>
<proteinExistence type="predicted"/>
<dbReference type="InParanoid" id="A0A2R5G337"/>
<sequence>MPRGPRLTEEERENRRAEVQRKREDLSEQLVLTKDYISPKRWEELSRIAVRRIQERQFGADEEGMPGEEVDEDGHYGKKRKGDSDEEDDEEEEEEEDDEVDANGMKKKDGKKSNKKSVKKVRKVM</sequence>
<evidence type="ECO:0000256" key="1">
    <source>
        <dbReference type="SAM" id="MobiDB-lite"/>
    </source>
</evidence>
<dbReference type="PROSITE" id="PS51123">
    <property type="entry name" value="OMPA_2"/>
    <property type="match status" value="1"/>
</dbReference>
<feature type="region of interest" description="Disordered" evidence="1">
    <location>
        <begin position="56"/>
        <end position="125"/>
    </location>
</feature>
<name>A0A2R5G337_9STRA</name>
<evidence type="ECO:0000313" key="3">
    <source>
        <dbReference type="EMBL" id="GBG25446.1"/>
    </source>
</evidence>
<dbReference type="Proteomes" id="UP000241890">
    <property type="component" value="Unassembled WGS sequence"/>
</dbReference>
<keyword evidence="4" id="KW-1185">Reference proteome</keyword>